<dbReference type="EMBL" id="BGPR01055179">
    <property type="protein sequence ID" value="GBO31805.1"/>
    <property type="molecule type" value="Genomic_DNA"/>
</dbReference>
<proteinExistence type="predicted"/>
<organism evidence="1 2">
    <name type="scientific">Araneus ventricosus</name>
    <name type="common">Orbweaver spider</name>
    <name type="synonym">Epeira ventricosa</name>
    <dbReference type="NCBI Taxonomy" id="182803"/>
    <lineage>
        <taxon>Eukaryota</taxon>
        <taxon>Metazoa</taxon>
        <taxon>Ecdysozoa</taxon>
        <taxon>Arthropoda</taxon>
        <taxon>Chelicerata</taxon>
        <taxon>Arachnida</taxon>
        <taxon>Araneae</taxon>
        <taxon>Araneomorphae</taxon>
        <taxon>Entelegynae</taxon>
        <taxon>Araneoidea</taxon>
        <taxon>Araneidae</taxon>
        <taxon>Araneus</taxon>
    </lineage>
</organism>
<reference evidence="1 2" key="1">
    <citation type="journal article" date="2019" name="Sci. Rep.">
        <title>Orb-weaving spider Araneus ventricosus genome elucidates the spidroin gene catalogue.</title>
        <authorList>
            <person name="Kono N."/>
            <person name="Nakamura H."/>
            <person name="Ohtoshi R."/>
            <person name="Moran D.A.P."/>
            <person name="Shinohara A."/>
            <person name="Yoshida Y."/>
            <person name="Fujiwara M."/>
            <person name="Mori M."/>
            <person name="Tomita M."/>
            <person name="Arakawa K."/>
        </authorList>
    </citation>
    <scope>NUCLEOTIDE SEQUENCE [LARGE SCALE GENOMIC DNA]</scope>
</reference>
<protein>
    <submittedName>
        <fullName evidence="1">Uncharacterized protein</fullName>
    </submittedName>
</protein>
<evidence type="ECO:0000313" key="2">
    <source>
        <dbReference type="Proteomes" id="UP000499080"/>
    </source>
</evidence>
<dbReference type="Proteomes" id="UP000499080">
    <property type="component" value="Unassembled WGS sequence"/>
</dbReference>
<comment type="caution">
    <text evidence="1">The sequence shown here is derived from an EMBL/GenBank/DDBJ whole genome shotgun (WGS) entry which is preliminary data.</text>
</comment>
<gene>
    <name evidence="1" type="ORF">AVEN_179652_1</name>
</gene>
<name>A0A4Y2W3F4_ARAVE</name>
<evidence type="ECO:0000313" key="1">
    <source>
        <dbReference type="EMBL" id="GBO31805.1"/>
    </source>
</evidence>
<accession>A0A4Y2W3F4</accession>
<keyword evidence="2" id="KW-1185">Reference proteome</keyword>
<sequence length="98" mass="10698">MAGLPSLISPLRVPLMTTRPTAFSPFFGAATGRIPPHWYRSCMAGYGRLRSQSVKIGGKSLGASDENSTLPFTITAAHNPHKFSQHIISLLPFPHRQL</sequence>
<dbReference type="AlphaFoldDB" id="A0A4Y2W3F4"/>